<evidence type="ECO:0008006" key="3">
    <source>
        <dbReference type="Google" id="ProtNLM"/>
    </source>
</evidence>
<evidence type="ECO:0000313" key="1">
    <source>
        <dbReference type="EMBL" id="KIM83476.1"/>
    </source>
</evidence>
<keyword evidence="2" id="KW-1185">Reference proteome</keyword>
<dbReference type="EMBL" id="KN832990">
    <property type="protein sequence ID" value="KIM83476.1"/>
    <property type="molecule type" value="Genomic_DNA"/>
</dbReference>
<name>A0A0C3FYW0_PILCF</name>
<sequence length="85" mass="9659">GMWQFMSARLIGNMEGLHVLADDLESLIYVLLWTALMYSECSNSTQAPSFIEHVIDPQPHHNTGGYGKTDFLQVRTFLKTVKFPN</sequence>
<accession>A0A0C3FYW0</accession>
<proteinExistence type="predicted"/>
<organism evidence="1 2">
    <name type="scientific">Piloderma croceum (strain F 1598)</name>
    <dbReference type="NCBI Taxonomy" id="765440"/>
    <lineage>
        <taxon>Eukaryota</taxon>
        <taxon>Fungi</taxon>
        <taxon>Dikarya</taxon>
        <taxon>Basidiomycota</taxon>
        <taxon>Agaricomycotina</taxon>
        <taxon>Agaricomycetes</taxon>
        <taxon>Agaricomycetidae</taxon>
        <taxon>Atheliales</taxon>
        <taxon>Atheliaceae</taxon>
        <taxon>Piloderma</taxon>
    </lineage>
</organism>
<reference evidence="2" key="2">
    <citation type="submission" date="2015-01" db="EMBL/GenBank/DDBJ databases">
        <title>Evolutionary Origins and Diversification of the Mycorrhizal Mutualists.</title>
        <authorList>
            <consortium name="DOE Joint Genome Institute"/>
            <consortium name="Mycorrhizal Genomics Consortium"/>
            <person name="Kohler A."/>
            <person name="Kuo A."/>
            <person name="Nagy L.G."/>
            <person name="Floudas D."/>
            <person name="Copeland A."/>
            <person name="Barry K.W."/>
            <person name="Cichocki N."/>
            <person name="Veneault-Fourrey C."/>
            <person name="LaButti K."/>
            <person name="Lindquist E.A."/>
            <person name="Lipzen A."/>
            <person name="Lundell T."/>
            <person name="Morin E."/>
            <person name="Murat C."/>
            <person name="Riley R."/>
            <person name="Ohm R."/>
            <person name="Sun H."/>
            <person name="Tunlid A."/>
            <person name="Henrissat B."/>
            <person name="Grigoriev I.V."/>
            <person name="Hibbett D.S."/>
            <person name="Martin F."/>
        </authorList>
    </citation>
    <scope>NUCLEOTIDE SEQUENCE [LARGE SCALE GENOMIC DNA]</scope>
    <source>
        <strain evidence="2">F 1598</strain>
    </source>
</reference>
<dbReference type="Proteomes" id="UP000054166">
    <property type="component" value="Unassembled WGS sequence"/>
</dbReference>
<dbReference type="InParanoid" id="A0A0C3FYW0"/>
<dbReference type="OrthoDB" id="2747778at2759"/>
<protein>
    <recommendedName>
        <fullName evidence="3">Fungal-type protein kinase domain-containing protein</fullName>
    </recommendedName>
</protein>
<dbReference type="AlphaFoldDB" id="A0A0C3FYW0"/>
<evidence type="ECO:0000313" key="2">
    <source>
        <dbReference type="Proteomes" id="UP000054166"/>
    </source>
</evidence>
<reference evidence="1 2" key="1">
    <citation type="submission" date="2014-04" db="EMBL/GenBank/DDBJ databases">
        <authorList>
            <consortium name="DOE Joint Genome Institute"/>
            <person name="Kuo A."/>
            <person name="Tarkka M."/>
            <person name="Buscot F."/>
            <person name="Kohler A."/>
            <person name="Nagy L.G."/>
            <person name="Floudas D."/>
            <person name="Copeland A."/>
            <person name="Barry K.W."/>
            <person name="Cichocki N."/>
            <person name="Veneault-Fourrey C."/>
            <person name="LaButti K."/>
            <person name="Lindquist E.A."/>
            <person name="Lipzen A."/>
            <person name="Lundell T."/>
            <person name="Morin E."/>
            <person name="Murat C."/>
            <person name="Sun H."/>
            <person name="Tunlid A."/>
            <person name="Henrissat B."/>
            <person name="Grigoriev I.V."/>
            <person name="Hibbett D.S."/>
            <person name="Martin F."/>
            <person name="Nordberg H.P."/>
            <person name="Cantor M.N."/>
            <person name="Hua S.X."/>
        </authorList>
    </citation>
    <scope>NUCLEOTIDE SEQUENCE [LARGE SCALE GENOMIC DNA]</scope>
    <source>
        <strain evidence="1 2">F 1598</strain>
    </source>
</reference>
<gene>
    <name evidence="1" type="ORF">PILCRDRAFT_69180</name>
</gene>
<dbReference type="HOGENOM" id="CLU_2518722_0_0_1"/>
<feature type="non-terminal residue" evidence="1">
    <location>
        <position position="1"/>
    </location>
</feature>